<dbReference type="Proteomes" id="UP001154114">
    <property type="component" value="Chromosome 24"/>
</dbReference>
<sequence>MAPVTYEPPTATFPYKIQRRLLWLSVPRKYITESGEGMPEVSKLSGTRKSAISGHLDGINHEIAWPFLRRLIALKKTYKHKFTPERLERIDRAIEASNATMYSKLADCTIDFKKQGTNFRKKKGWSESEWKRHMEYISQIAMKKKVFAPPPIKRGKSKPLIKLLPRINDMSIMPSFKCYRRLSQESWYNPPGRVAPNALKYTITERLAKLAVAKATHPDS</sequence>
<gene>
    <name evidence="1" type="ORF">CINC_LOCUS7810</name>
</gene>
<dbReference type="OrthoDB" id="25466at2759"/>
<reference evidence="1" key="1">
    <citation type="submission" date="2021-12" db="EMBL/GenBank/DDBJ databases">
        <authorList>
            <person name="King R."/>
        </authorList>
    </citation>
    <scope>NUCLEOTIDE SEQUENCE</scope>
</reference>
<dbReference type="EMBL" id="LR824027">
    <property type="protein sequence ID" value="CAH0597718.1"/>
    <property type="molecule type" value="Genomic_DNA"/>
</dbReference>
<proteinExistence type="predicted"/>
<name>A0A9P0BYY2_CHRIL</name>
<organism evidence="1 2">
    <name type="scientific">Chrysodeixis includens</name>
    <name type="common">Soybean looper</name>
    <name type="synonym">Pseudoplusia includens</name>
    <dbReference type="NCBI Taxonomy" id="689277"/>
    <lineage>
        <taxon>Eukaryota</taxon>
        <taxon>Metazoa</taxon>
        <taxon>Ecdysozoa</taxon>
        <taxon>Arthropoda</taxon>
        <taxon>Hexapoda</taxon>
        <taxon>Insecta</taxon>
        <taxon>Pterygota</taxon>
        <taxon>Neoptera</taxon>
        <taxon>Endopterygota</taxon>
        <taxon>Lepidoptera</taxon>
        <taxon>Glossata</taxon>
        <taxon>Ditrysia</taxon>
        <taxon>Noctuoidea</taxon>
        <taxon>Noctuidae</taxon>
        <taxon>Plusiinae</taxon>
        <taxon>Chrysodeixis</taxon>
    </lineage>
</organism>
<accession>A0A9P0BYY2</accession>
<evidence type="ECO:0000313" key="1">
    <source>
        <dbReference type="EMBL" id="CAH0597718.1"/>
    </source>
</evidence>
<keyword evidence="2" id="KW-1185">Reference proteome</keyword>
<dbReference type="AlphaFoldDB" id="A0A9P0BYY2"/>
<evidence type="ECO:0000313" key="2">
    <source>
        <dbReference type="Proteomes" id="UP001154114"/>
    </source>
</evidence>
<protein>
    <submittedName>
        <fullName evidence="1">Uncharacterized protein</fullName>
    </submittedName>
</protein>